<feature type="compositionally biased region" description="Acidic residues" evidence="1">
    <location>
        <begin position="640"/>
        <end position="654"/>
    </location>
</feature>
<feature type="region of interest" description="Disordered" evidence="1">
    <location>
        <begin position="610"/>
        <end position="654"/>
    </location>
</feature>
<evidence type="ECO:0000313" key="3">
    <source>
        <dbReference type="EMBL" id="KAH0537763.1"/>
    </source>
</evidence>
<dbReference type="Proteomes" id="UP000698800">
    <property type="component" value="Unassembled WGS sequence"/>
</dbReference>
<accession>A0A9P8I358</accession>
<dbReference type="OrthoDB" id="5362512at2759"/>
<evidence type="ECO:0000256" key="1">
    <source>
        <dbReference type="SAM" id="MobiDB-lite"/>
    </source>
</evidence>
<organism evidence="3 4">
    <name type="scientific">Glutinoglossum americanum</name>
    <dbReference type="NCBI Taxonomy" id="1670608"/>
    <lineage>
        <taxon>Eukaryota</taxon>
        <taxon>Fungi</taxon>
        <taxon>Dikarya</taxon>
        <taxon>Ascomycota</taxon>
        <taxon>Pezizomycotina</taxon>
        <taxon>Geoglossomycetes</taxon>
        <taxon>Geoglossales</taxon>
        <taxon>Geoglossaceae</taxon>
        <taxon>Glutinoglossum</taxon>
    </lineage>
</organism>
<name>A0A9P8I358_9PEZI</name>
<protein>
    <recommendedName>
        <fullName evidence="2">Heterokaryon incompatibility domain-containing protein</fullName>
    </recommendedName>
</protein>
<reference evidence="3" key="1">
    <citation type="submission" date="2021-03" db="EMBL/GenBank/DDBJ databases">
        <title>Comparative genomics and phylogenomic investigation of the class Geoglossomycetes provide insights into ecological specialization and systematics.</title>
        <authorList>
            <person name="Melie T."/>
            <person name="Pirro S."/>
            <person name="Miller A.N."/>
            <person name="Quandt A."/>
        </authorList>
    </citation>
    <scope>NUCLEOTIDE SEQUENCE</scope>
    <source>
        <strain evidence="3">GBOQ0MN5Z8</strain>
    </source>
</reference>
<proteinExistence type="predicted"/>
<dbReference type="AlphaFoldDB" id="A0A9P8I358"/>
<dbReference type="Pfam" id="PF06985">
    <property type="entry name" value="HET"/>
    <property type="match status" value="1"/>
</dbReference>
<dbReference type="EMBL" id="JAGHQL010000132">
    <property type="protein sequence ID" value="KAH0537763.1"/>
    <property type="molecule type" value="Genomic_DNA"/>
</dbReference>
<dbReference type="PANTHER" id="PTHR33112">
    <property type="entry name" value="DOMAIN PROTEIN, PUTATIVE-RELATED"/>
    <property type="match status" value="1"/>
</dbReference>
<dbReference type="PANTHER" id="PTHR33112:SF10">
    <property type="entry name" value="TOL"/>
    <property type="match status" value="1"/>
</dbReference>
<sequence>MLCKHCTRLFERPLYNWEIKPQVRGRCTVQGESDPRLGRDVLESAASGCGVCSMYWEYLGDEKRQGMDERHAPGFWLGWDKDSSSFYSFELGPRRTDVRTQFRLLPAEAVDHMRRDQLLPRNTAADDCWEIITKWLRQCVTSHRSCNSHLGKEHWLPTRLIDVQHGIHLVISQEANVKPEEADYITLSHRWSSNTPRLMRDNLITWRTELPEKDLPQTFCDAANVTRRLGYRYLWIDSLCIIQDCPVDWNRESSMMGKVYQKGICNIAATAASDGADGLFVEREPLPISSFSTNIDWKGHKKSYIFARSNLWDRGLIKSVLNRRAWVVQERLLSSRTIHFGPQIFWECRELEACETWPAGLPAGLSLQAENEYHNSATLLAPKSWPMQIRTPSGPSEGPYRIWKHIVRSYMECGLTKREDKLVALSGVAKEIGVLLNDEYIAGLWRKDLLNELTWTVFHGSVLDVLRSYRPAKYRAPTWSWASVEGRVVFPWLLQAGPALCAVLEAKVDAKSNDITGQLCGGYLKISAMVIKLPFRSRQRKNISVTDETGICPDVWYDVGGNLYALPLMVIDSDYGTHRVLLSLVIRPARLVPDKFERVGLLTLRVKGTETNGGQRQGKGQREREEYDEIKENQGGVGMEENEETEGDEETEDSDWEYEIAGLKWSNGTWILPNGQHYNMRRVVTLL</sequence>
<evidence type="ECO:0000259" key="2">
    <source>
        <dbReference type="Pfam" id="PF06985"/>
    </source>
</evidence>
<dbReference type="InterPro" id="IPR010730">
    <property type="entry name" value="HET"/>
</dbReference>
<comment type="caution">
    <text evidence="3">The sequence shown here is derived from an EMBL/GenBank/DDBJ whole genome shotgun (WGS) entry which is preliminary data.</text>
</comment>
<evidence type="ECO:0000313" key="4">
    <source>
        <dbReference type="Proteomes" id="UP000698800"/>
    </source>
</evidence>
<feature type="domain" description="Heterokaryon incompatibility" evidence="2">
    <location>
        <begin position="184"/>
        <end position="330"/>
    </location>
</feature>
<gene>
    <name evidence="3" type="ORF">FGG08_005511</name>
</gene>
<keyword evidence="4" id="KW-1185">Reference proteome</keyword>